<dbReference type="NCBIfam" id="TIGR02432">
    <property type="entry name" value="lysidine_TilS_N"/>
    <property type="match status" value="1"/>
</dbReference>
<evidence type="ECO:0000256" key="6">
    <source>
        <dbReference type="ARBA" id="ARBA00022840"/>
    </source>
</evidence>
<dbReference type="SMART" id="SM00977">
    <property type="entry name" value="TilS_C"/>
    <property type="match status" value="1"/>
</dbReference>
<dbReference type="EC" id="6.3.4.19" evidence="8"/>
<comment type="subcellular location">
    <subcellularLocation>
        <location evidence="1 8">Cytoplasm</location>
    </subcellularLocation>
</comment>
<name>A0A6P0UHW1_9FLAO</name>
<comment type="similarity">
    <text evidence="8">Belongs to the tRNA(Ile)-lysidine synthase family.</text>
</comment>
<keyword evidence="11" id="KW-1185">Reference proteome</keyword>
<dbReference type="RefSeq" id="WP_163693865.1">
    <property type="nucleotide sequence ID" value="NZ_FXTW01000003.1"/>
</dbReference>
<comment type="caution">
    <text evidence="10">The sequence shown here is derived from an EMBL/GenBank/DDBJ whole genome shotgun (WGS) entry which is preliminary data.</text>
</comment>
<feature type="binding site" evidence="8">
    <location>
        <begin position="26"/>
        <end position="31"/>
    </location>
    <ligand>
        <name>ATP</name>
        <dbReference type="ChEBI" id="CHEBI:30616"/>
    </ligand>
</feature>
<dbReference type="GO" id="GO:0005524">
    <property type="term" value="F:ATP binding"/>
    <property type="evidence" value="ECO:0007669"/>
    <property type="project" value="UniProtKB-UniRule"/>
</dbReference>
<keyword evidence="2 8" id="KW-0963">Cytoplasm</keyword>
<proteinExistence type="inferred from homology"/>
<dbReference type="HAMAP" id="MF_01161">
    <property type="entry name" value="tRNA_Ile_lys_synt"/>
    <property type="match status" value="1"/>
</dbReference>
<evidence type="ECO:0000256" key="4">
    <source>
        <dbReference type="ARBA" id="ARBA00022694"/>
    </source>
</evidence>
<dbReference type="AlphaFoldDB" id="A0A6P0UHW1"/>
<evidence type="ECO:0000256" key="1">
    <source>
        <dbReference type="ARBA" id="ARBA00004496"/>
    </source>
</evidence>
<keyword evidence="3 8" id="KW-0436">Ligase</keyword>
<evidence type="ECO:0000259" key="9">
    <source>
        <dbReference type="SMART" id="SM00977"/>
    </source>
</evidence>
<sequence length="435" mass="50286">MTDAFREHIVKSFPQILENPVIIACSGGVDSVVLSHLCERCGLDFALAHCNYHLRGEDSDEDQRFTSNLADSLGVRYFTISFDTEAYASAHKLSIQMAARELRYRWFSELLSTQGYSCLLTAHHLDDALETFVINLSRGTGLEGLTGIPAETDKVVRPLLPFTRDEILVFAKEQGIQWREDHSNEETKYLRNKIRHELVPVLRELHPTFQRNFRKTLRFLTHTSAMLSNYIDGLREEIFEPYQDGYRISLNELEDFEPLEAYLYELFKPYGFTSWGDIAGLTNSLSGKEVRSSTHRLIKDREHLILQEFQSKPAESEEREISLDTGDLPLGLKVEQVMEIEEKNNTILYVDKETLNDTLTVRKWQKGDYFYPLGMDGKKKVSKFFKDEKMDAVAKQKQWLLCCGDQIVWIIGRRADDRFKITADTKEILKITTNE</sequence>
<dbReference type="Pfam" id="PF11734">
    <property type="entry name" value="TilS_C"/>
    <property type="match status" value="1"/>
</dbReference>
<evidence type="ECO:0000256" key="5">
    <source>
        <dbReference type="ARBA" id="ARBA00022741"/>
    </source>
</evidence>
<dbReference type="InterPro" id="IPR012094">
    <property type="entry name" value="tRNA_Ile_lys_synt"/>
</dbReference>
<dbReference type="PANTHER" id="PTHR43033">
    <property type="entry name" value="TRNA(ILE)-LYSIDINE SYNTHASE-RELATED"/>
    <property type="match status" value="1"/>
</dbReference>
<protein>
    <recommendedName>
        <fullName evidence="8">tRNA(Ile)-lysidine synthase</fullName>
        <ecNumber evidence="8">6.3.4.19</ecNumber>
    </recommendedName>
    <alternativeName>
        <fullName evidence="8">tRNA(Ile)-2-lysyl-cytidine synthase</fullName>
    </alternativeName>
    <alternativeName>
        <fullName evidence="8">tRNA(Ile)-lysidine synthetase</fullName>
    </alternativeName>
</protein>
<dbReference type="EMBL" id="JAABOP010000004">
    <property type="protein sequence ID" value="NER11418.1"/>
    <property type="molecule type" value="Genomic_DNA"/>
</dbReference>
<keyword evidence="5 8" id="KW-0547">Nucleotide-binding</keyword>
<reference evidence="10 11" key="1">
    <citation type="submission" date="2020-01" db="EMBL/GenBank/DDBJ databases">
        <title>Muriicola jejuensis KCTC 22299.</title>
        <authorList>
            <person name="Wang G."/>
        </authorList>
    </citation>
    <scope>NUCLEOTIDE SEQUENCE [LARGE SCALE GENOMIC DNA]</scope>
    <source>
        <strain evidence="10 11">KCTC 22299</strain>
    </source>
</reference>
<comment type="catalytic activity">
    <reaction evidence="7 8">
        <text>cytidine(34) in tRNA(Ile2) + L-lysine + ATP = lysidine(34) in tRNA(Ile2) + AMP + diphosphate + H(+)</text>
        <dbReference type="Rhea" id="RHEA:43744"/>
        <dbReference type="Rhea" id="RHEA-COMP:10625"/>
        <dbReference type="Rhea" id="RHEA-COMP:10670"/>
        <dbReference type="ChEBI" id="CHEBI:15378"/>
        <dbReference type="ChEBI" id="CHEBI:30616"/>
        <dbReference type="ChEBI" id="CHEBI:32551"/>
        <dbReference type="ChEBI" id="CHEBI:33019"/>
        <dbReference type="ChEBI" id="CHEBI:82748"/>
        <dbReference type="ChEBI" id="CHEBI:83665"/>
        <dbReference type="ChEBI" id="CHEBI:456215"/>
        <dbReference type="EC" id="6.3.4.19"/>
    </reaction>
</comment>
<gene>
    <name evidence="8 10" type="primary">tilS</name>
    <name evidence="10" type="ORF">GWK09_12860</name>
</gene>
<organism evidence="10 11">
    <name type="scientific">Muriicola jejuensis</name>
    <dbReference type="NCBI Taxonomy" id="504488"/>
    <lineage>
        <taxon>Bacteria</taxon>
        <taxon>Pseudomonadati</taxon>
        <taxon>Bacteroidota</taxon>
        <taxon>Flavobacteriia</taxon>
        <taxon>Flavobacteriales</taxon>
        <taxon>Flavobacteriaceae</taxon>
        <taxon>Muriicola</taxon>
    </lineage>
</organism>
<keyword evidence="6 8" id="KW-0067">ATP-binding</keyword>
<dbReference type="Proteomes" id="UP000468443">
    <property type="component" value="Unassembled WGS sequence"/>
</dbReference>
<dbReference type="Pfam" id="PF01171">
    <property type="entry name" value="ATP_bind_3"/>
    <property type="match status" value="1"/>
</dbReference>
<dbReference type="SUPFAM" id="SSF56037">
    <property type="entry name" value="PheT/TilS domain"/>
    <property type="match status" value="1"/>
</dbReference>
<dbReference type="CDD" id="cd01992">
    <property type="entry name" value="TilS_N"/>
    <property type="match status" value="1"/>
</dbReference>
<dbReference type="SUPFAM" id="SSF52402">
    <property type="entry name" value="Adenine nucleotide alpha hydrolases-like"/>
    <property type="match status" value="1"/>
</dbReference>
<dbReference type="InterPro" id="IPR011063">
    <property type="entry name" value="TilS/TtcA_N"/>
</dbReference>
<dbReference type="PANTHER" id="PTHR43033:SF1">
    <property type="entry name" value="TRNA(ILE)-LYSIDINE SYNTHASE-RELATED"/>
    <property type="match status" value="1"/>
</dbReference>
<dbReference type="InterPro" id="IPR012795">
    <property type="entry name" value="tRNA_Ile_lys_synt_N"/>
</dbReference>
<feature type="domain" description="Lysidine-tRNA(Ile) synthetase C-terminal" evidence="9">
    <location>
        <begin position="359"/>
        <end position="431"/>
    </location>
</feature>
<dbReference type="InterPro" id="IPR012796">
    <property type="entry name" value="Lysidine-tRNA-synth_C"/>
</dbReference>
<dbReference type="InterPro" id="IPR014729">
    <property type="entry name" value="Rossmann-like_a/b/a_fold"/>
</dbReference>
<comment type="function">
    <text evidence="8">Ligates lysine onto the cytidine present at position 34 of the AUA codon-specific tRNA(Ile) that contains the anticodon CAU, in an ATP-dependent manner. Cytidine is converted to lysidine, thus changing the amino acid specificity of the tRNA from methionine to isoleucine.</text>
</comment>
<dbReference type="GO" id="GO:0005737">
    <property type="term" value="C:cytoplasm"/>
    <property type="evidence" value="ECO:0007669"/>
    <property type="project" value="UniProtKB-SubCell"/>
</dbReference>
<accession>A0A6P0UHW1</accession>
<evidence type="ECO:0000256" key="3">
    <source>
        <dbReference type="ARBA" id="ARBA00022598"/>
    </source>
</evidence>
<dbReference type="GO" id="GO:0006400">
    <property type="term" value="P:tRNA modification"/>
    <property type="evidence" value="ECO:0007669"/>
    <property type="project" value="UniProtKB-UniRule"/>
</dbReference>
<evidence type="ECO:0000256" key="7">
    <source>
        <dbReference type="ARBA" id="ARBA00048539"/>
    </source>
</evidence>
<evidence type="ECO:0000313" key="10">
    <source>
        <dbReference type="EMBL" id="NER11418.1"/>
    </source>
</evidence>
<comment type="domain">
    <text evidence="8">The N-terminal region contains the highly conserved SGGXDS motif, predicted to be a P-loop motif involved in ATP binding.</text>
</comment>
<evidence type="ECO:0000256" key="2">
    <source>
        <dbReference type="ARBA" id="ARBA00022490"/>
    </source>
</evidence>
<evidence type="ECO:0000256" key="8">
    <source>
        <dbReference type="HAMAP-Rule" id="MF_01161"/>
    </source>
</evidence>
<dbReference type="Gene3D" id="3.40.50.620">
    <property type="entry name" value="HUPs"/>
    <property type="match status" value="1"/>
</dbReference>
<dbReference type="GO" id="GO:0032267">
    <property type="term" value="F:tRNA(Ile)-lysidine synthase activity"/>
    <property type="evidence" value="ECO:0007669"/>
    <property type="project" value="UniProtKB-EC"/>
</dbReference>
<dbReference type="NCBIfam" id="TIGR02433">
    <property type="entry name" value="lysidine_TilS_C"/>
    <property type="match status" value="1"/>
</dbReference>
<evidence type="ECO:0000313" key="11">
    <source>
        <dbReference type="Proteomes" id="UP000468443"/>
    </source>
</evidence>
<keyword evidence="4 8" id="KW-0819">tRNA processing</keyword>